<dbReference type="NCBIfam" id="TIGR01966">
    <property type="entry name" value="RNasePH"/>
    <property type="match status" value="1"/>
</dbReference>
<dbReference type="GO" id="GO:0006364">
    <property type="term" value="P:rRNA processing"/>
    <property type="evidence" value="ECO:0007669"/>
    <property type="project" value="UniProtKB-KW"/>
</dbReference>
<protein>
    <submittedName>
        <fullName evidence="8">Uncharacterized protein</fullName>
    </submittedName>
</protein>
<proteinExistence type="inferred from homology"/>
<dbReference type="Pfam" id="PF01138">
    <property type="entry name" value="RNase_PH"/>
    <property type="match status" value="1"/>
</dbReference>
<dbReference type="InterPro" id="IPR027408">
    <property type="entry name" value="PNPase/RNase_PH_dom_sf"/>
</dbReference>
<reference evidence="8" key="1">
    <citation type="submission" date="2018-05" db="EMBL/GenBank/DDBJ databases">
        <authorList>
            <person name="Lanie J.A."/>
            <person name="Ng W.-L."/>
            <person name="Kazmierczak K.M."/>
            <person name="Andrzejewski T.M."/>
            <person name="Davidsen T.M."/>
            <person name="Wayne K.J."/>
            <person name="Tettelin H."/>
            <person name="Glass J.I."/>
            <person name="Rusch D."/>
            <person name="Podicherti R."/>
            <person name="Tsui H.-C.T."/>
            <person name="Winkler M.E."/>
        </authorList>
    </citation>
    <scope>NUCLEOTIDE SEQUENCE</scope>
</reference>
<dbReference type="GO" id="GO:0016075">
    <property type="term" value="P:rRNA catabolic process"/>
    <property type="evidence" value="ECO:0007669"/>
    <property type="project" value="TreeGrafter"/>
</dbReference>
<evidence type="ECO:0000259" key="7">
    <source>
        <dbReference type="Pfam" id="PF03725"/>
    </source>
</evidence>
<keyword evidence="5" id="KW-0694">RNA-binding</keyword>
<dbReference type="CDD" id="cd11362">
    <property type="entry name" value="RNase_PH_bact"/>
    <property type="match status" value="1"/>
</dbReference>
<dbReference type="FunFam" id="3.30.230.70:FF:000003">
    <property type="entry name" value="Ribonuclease PH"/>
    <property type="match status" value="1"/>
</dbReference>
<dbReference type="InterPro" id="IPR015847">
    <property type="entry name" value="ExoRNase_PH_dom2"/>
</dbReference>
<dbReference type="SUPFAM" id="SSF55666">
    <property type="entry name" value="Ribonuclease PH domain 2-like"/>
    <property type="match status" value="1"/>
</dbReference>
<dbReference type="InterPro" id="IPR020568">
    <property type="entry name" value="Ribosomal_Su5_D2-typ_SF"/>
</dbReference>
<dbReference type="PANTHER" id="PTHR11953:SF0">
    <property type="entry name" value="EXOSOME COMPLEX COMPONENT RRP41"/>
    <property type="match status" value="1"/>
</dbReference>
<feature type="domain" description="Exoribonuclease phosphorolytic" evidence="6">
    <location>
        <begin position="14"/>
        <end position="146"/>
    </location>
</feature>
<dbReference type="SUPFAM" id="SSF54211">
    <property type="entry name" value="Ribosomal protein S5 domain 2-like"/>
    <property type="match status" value="1"/>
</dbReference>
<evidence type="ECO:0000313" key="8">
    <source>
        <dbReference type="EMBL" id="SUZ68821.1"/>
    </source>
</evidence>
<dbReference type="Gene3D" id="3.30.230.70">
    <property type="entry name" value="GHMP Kinase, N-terminal domain"/>
    <property type="match status" value="1"/>
</dbReference>
<evidence type="ECO:0000256" key="2">
    <source>
        <dbReference type="ARBA" id="ARBA00022552"/>
    </source>
</evidence>
<keyword evidence="2" id="KW-0698">rRNA processing</keyword>
<sequence>MTSNKRTDGRANNEVRRLEITTDFTMYAEGSVLVSSGNTKVICTASVDKKVPDWLLGPDKKARHGWVTSEYGMLPGSTGSRRRRETGKIDGRTQEIQRLIGRSLRSVVDLSALGAQTIWIDCDVIQADGGTRTSAITGGFVALILALRKLFQAGDIKTFPVKEHLAAVSVGIVNGQPMLDLKYDEDKDAEVDMNVVMLETGEFVEVQGTAEGKTYSRKQMHLMLDLAELGICLLIAAQKEVLGNSLAG</sequence>
<dbReference type="InterPro" id="IPR002381">
    <property type="entry name" value="RNase_PH_bac-type"/>
</dbReference>
<name>A0A381PP69_9ZZZZ</name>
<dbReference type="InterPro" id="IPR036345">
    <property type="entry name" value="ExoRNase_PH_dom2_sf"/>
</dbReference>
<dbReference type="PANTHER" id="PTHR11953">
    <property type="entry name" value="EXOSOME COMPLEX COMPONENT"/>
    <property type="match status" value="1"/>
</dbReference>
<dbReference type="GO" id="GO:0009022">
    <property type="term" value="F:tRNA nucleotidyltransferase activity"/>
    <property type="evidence" value="ECO:0007669"/>
    <property type="project" value="InterPro"/>
</dbReference>
<dbReference type="HAMAP" id="MF_00564">
    <property type="entry name" value="RNase_PH"/>
    <property type="match status" value="1"/>
</dbReference>
<dbReference type="GO" id="GO:0008033">
    <property type="term" value="P:tRNA processing"/>
    <property type="evidence" value="ECO:0007669"/>
    <property type="project" value="UniProtKB-KW"/>
</dbReference>
<keyword evidence="4" id="KW-0819">tRNA processing</keyword>
<evidence type="ECO:0000259" key="6">
    <source>
        <dbReference type="Pfam" id="PF01138"/>
    </source>
</evidence>
<dbReference type="InterPro" id="IPR001247">
    <property type="entry name" value="ExoRNase_PH_dom1"/>
</dbReference>
<evidence type="ECO:0000256" key="3">
    <source>
        <dbReference type="ARBA" id="ARBA00022555"/>
    </source>
</evidence>
<evidence type="ECO:0000256" key="1">
    <source>
        <dbReference type="ARBA" id="ARBA00006678"/>
    </source>
</evidence>
<evidence type="ECO:0000256" key="5">
    <source>
        <dbReference type="ARBA" id="ARBA00022884"/>
    </source>
</evidence>
<dbReference type="GO" id="GO:0000049">
    <property type="term" value="F:tRNA binding"/>
    <property type="evidence" value="ECO:0007669"/>
    <property type="project" value="UniProtKB-KW"/>
</dbReference>
<dbReference type="Pfam" id="PF03725">
    <property type="entry name" value="RNase_PH_C"/>
    <property type="match status" value="1"/>
</dbReference>
<evidence type="ECO:0000256" key="4">
    <source>
        <dbReference type="ARBA" id="ARBA00022694"/>
    </source>
</evidence>
<accession>A0A381PP69</accession>
<feature type="domain" description="Exoribonuclease phosphorolytic" evidence="7">
    <location>
        <begin position="166"/>
        <end position="227"/>
    </location>
</feature>
<comment type="similarity">
    <text evidence="1">Belongs to the RNase PH family.</text>
</comment>
<gene>
    <name evidence="8" type="ORF">METZ01_LOCUS21675</name>
</gene>
<dbReference type="EMBL" id="UINC01001044">
    <property type="protein sequence ID" value="SUZ68821.1"/>
    <property type="molecule type" value="Genomic_DNA"/>
</dbReference>
<dbReference type="InterPro" id="IPR050080">
    <property type="entry name" value="RNase_PH"/>
</dbReference>
<organism evidence="8">
    <name type="scientific">marine metagenome</name>
    <dbReference type="NCBI Taxonomy" id="408172"/>
    <lineage>
        <taxon>unclassified sequences</taxon>
        <taxon>metagenomes</taxon>
        <taxon>ecological metagenomes</taxon>
    </lineage>
</organism>
<keyword evidence="3" id="KW-0820">tRNA-binding</keyword>
<dbReference type="AlphaFoldDB" id="A0A381PP69"/>